<feature type="domain" description="Glycosyl transferase family 51" evidence="9">
    <location>
        <begin position="132"/>
        <end position="292"/>
    </location>
</feature>
<dbReference type="PANTHER" id="PTHR32282">
    <property type="entry name" value="BINDING PROTEIN TRANSPEPTIDASE, PUTATIVE-RELATED"/>
    <property type="match status" value="1"/>
</dbReference>
<keyword evidence="3" id="KW-0378">Hydrolase</keyword>
<keyword evidence="4" id="KW-0328">Glycosyltransferase</keyword>
<dbReference type="InterPro" id="IPR036950">
    <property type="entry name" value="PBP_transglycosylase"/>
</dbReference>
<evidence type="ECO:0000256" key="6">
    <source>
        <dbReference type="ARBA" id="ARBA00023268"/>
    </source>
</evidence>
<dbReference type="InterPro" id="IPR012338">
    <property type="entry name" value="Beta-lactam/transpept-like"/>
</dbReference>
<dbReference type="PANTHER" id="PTHR32282:SF24">
    <property type="entry name" value="GLYCOSYL TRANSFERASE FAMILY 51 DOMAIN-CONTAINING PROTEIN"/>
    <property type="match status" value="1"/>
</dbReference>
<evidence type="ECO:0000256" key="4">
    <source>
        <dbReference type="ARBA" id="ARBA00022676"/>
    </source>
</evidence>
<evidence type="ECO:0000259" key="9">
    <source>
        <dbReference type="Pfam" id="PF00912"/>
    </source>
</evidence>
<name>A0ABN7Q396_9BURK</name>
<evidence type="ECO:0000256" key="3">
    <source>
        <dbReference type="ARBA" id="ARBA00022670"/>
    </source>
</evidence>
<dbReference type="EC" id="2.4.99.28" evidence="7"/>
<organism evidence="10 11">
    <name type="scientific">Cupriavidus numazuensis</name>
    <dbReference type="NCBI Taxonomy" id="221992"/>
    <lineage>
        <taxon>Bacteria</taxon>
        <taxon>Pseudomonadati</taxon>
        <taxon>Pseudomonadota</taxon>
        <taxon>Betaproteobacteria</taxon>
        <taxon>Burkholderiales</taxon>
        <taxon>Burkholderiaceae</taxon>
        <taxon>Cupriavidus</taxon>
    </lineage>
</organism>
<evidence type="ECO:0000256" key="8">
    <source>
        <dbReference type="ARBA" id="ARBA00049902"/>
    </source>
</evidence>
<dbReference type="SUPFAM" id="SSF53955">
    <property type="entry name" value="Lysozyme-like"/>
    <property type="match status" value="1"/>
</dbReference>
<gene>
    <name evidence="10" type="ORF">LMG26411_04888</name>
</gene>
<proteinExistence type="predicted"/>
<dbReference type="InterPro" id="IPR023346">
    <property type="entry name" value="Lysozyme-like_dom_sf"/>
</dbReference>
<dbReference type="InterPro" id="IPR001264">
    <property type="entry name" value="Glyco_trans_51"/>
</dbReference>
<reference evidence="10 11" key="1">
    <citation type="submission" date="2021-03" db="EMBL/GenBank/DDBJ databases">
        <authorList>
            <person name="Peeters C."/>
        </authorList>
    </citation>
    <scope>NUCLEOTIDE SEQUENCE [LARGE SCALE GENOMIC DNA]</scope>
    <source>
        <strain evidence="10 11">LMG 26411</strain>
    </source>
</reference>
<evidence type="ECO:0000256" key="7">
    <source>
        <dbReference type="ARBA" id="ARBA00044770"/>
    </source>
</evidence>
<comment type="pathway">
    <text evidence="1">Cell wall biogenesis; peptidoglycan biosynthesis.</text>
</comment>
<dbReference type="Gene3D" id="1.10.3810.10">
    <property type="entry name" value="Biosynthetic peptidoglycan transglycosylase-like"/>
    <property type="match status" value="1"/>
</dbReference>
<dbReference type="RefSeq" id="WP_211955814.1">
    <property type="nucleotide sequence ID" value="NZ_CAJPVI010000033.1"/>
</dbReference>
<evidence type="ECO:0000313" key="11">
    <source>
        <dbReference type="Proteomes" id="UP000672657"/>
    </source>
</evidence>
<comment type="catalytic activity">
    <reaction evidence="8">
        <text>[GlcNAc-(1-&gt;4)-Mur2Ac(oyl-L-Ala-gamma-D-Glu-L-Lys-D-Ala-D-Ala)](n)-di-trans,octa-cis-undecaprenyl diphosphate + beta-D-GlcNAc-(1-&gt;4)-Mur2Ac(oyl-L-Ala-gamma-D-Glu-L-Lys-D-Ala-D-Ala)-di-trans,octa-cis-undecaprenyl diphosphate = [GlcNAc-(1-&gt;4)-Mur2Ac(oyl-L-Ala-gamma-D-Glu-L-Lys-D-Ala-D-Ala)](n+1)-di-trans,octa-cis-undecaprenyl diphosphate + di-trans,octa-cis-undecaprenyl diphosphate + H(+)</text>
        <dbReference type="Rhea" id="RHEA:23708"/>
        <dbReference type="Rhea" id="RHEA-COMP:9602"/>
        <dbReference type="Rhea" id="RHEA-COMP:9603"/>
        <dbReference type="ChEBI" id="CHEBI:15378"/>
        <dbReference type="ChEBI" id="CHEBI:58405"/>
        <dbReference type="ChEBI" id="CHEBI:60033"/>
        <dbReference type="ChEBI" id="CHEBI:78435"/>
        <dbReference type="EC" id="2.4.99.28"/>
    </reaction>
</comment>
<dbReference type="Pfam" id="PF00912">
    <property type="entry name" value="Transgly"/>
    <property type="match status" value="1"/>
</dbReference>
<evidence type="ECO:0000256" key="1">
    <source>
        <dbReference type="ARBA" id="ARBA00004752"/>
    </source>
</evidence>
<keyword evidence="6" id="KW-0511">Multifunctional enzyme</keyword>
<sequence>MLRRGRIFAFLALCGGGYVAYSLVASEVRNSLWQARLLGQFSQELTFEVRPGASDSISFPRSGPYDARLGYGGMPLFAERLTQRGYVLAEQARMSPEMVRMMEYGIFPPYREKSQAGLALRDCNGLTLDFERYPQRQYEDFGAVPPVLVGALLFVENQGLLNPEYPNLNPALDWKRLSRAAIDRLIRLVDSSHESPGGSTLATQIEKYRHSPEGRTQSIGEKFRQMTSASLRAYADGPDTRRARERIVVDYLNTVPLSARAGFGEINGIGDALWVWYGEDFGGVNRLMREMDPRAPAGREALAFKRALSLIISQRRPSYHLRRDDTNLDALTGSYLRLLAANGIITPQLRDAALQQPLDKAAPPAKLTAEPFITRKAINRVRADIGRLTGVDSRYDMDRLDLTVDGTINREAQRMATQTLLRLKNKDDARKMGLYGHNMLRDQDDPSKLMASFTLFERVGNASVVRVQADNVDQPFDINSGARLNLGSTAKLRTLVTYLEIVTELHARYAGMSRVELAGVKLAKQDALSRWAVDYLTQARSPADRELTPMLEAAMERKYSGNPGEAFFTGGGLQSFSNFERWEGERIMTVREGFQHSVNLVFIRIMRDIVRHDMFHARPDRSNLFEDRHSPERRAYLERFADQEGAAYMTGFYQHYRGKDSDQRLATLLGRVQLSTPHYTAVRLSVTLLSARPDLDEDSFVRIMRSRRSAKQLAGEDLPALYRKYGHDKFNLNDRGYLSRIHPLELWMVEYLGKHPDATLSQILRDSTAERQTVYRWLFRSHSKSAQDNRIRTVLEREAFQRIAKRWQRLGYPFDSLTPSYATAIGASGDRPAALAELAGIILNDGVVTQNTTVHSLEFAANTPYATRFVLQPLPGKRLLPAELTAVVRRSMLDVVERGTAKSINGAFVVPGKGGIPLPVAGKTGTGDQRFQVYATGGRRIASRSVSRSATFVFILGERFFGTVTISAMAPYAVHYSFTSALAVHLLRYMAPQVAAMAVPGSSQPLLRCSDWPPGIRLPQAPPSAAMPAW</sequence>
<accession>A0ABN7Q396</accession>
<protein>
    <recommendedName>
        <fullName evidence="7">peptidoglycan glycosyltransferase</fullName>
        <ecNumber evidence="7">2.4.99.28</ecNumber>
    </recommendedName>
</protein>
<dbReference type="InterPro" id="IPR050396">
    <property type="entry name" value="Glycosyltr_51/Transpeptidase"/>
</dbReference>
<dbReference type="EMBL" id="CAJPVI010000033">
    <property type="protein sequence ID" value="CAG2155330.1"/>
    <property type="molecule type" value="Genomic_DNA"/>
</dbReference>
<keyword evidence="11" id="KW-1185">Reference proteome</keyword>
<dbReference type="Proteomes" id="UP000672657">
    <property type="component" value="Unassembled WGS sequence"/>
</dbReference>
<evidence type="ECO:0000313" key="10">
    <source>
        <dbReference type="EMBL" id="CAG2155330.1"/>
    </source>
</evidence>
<dbReference type="Gene3D" id="3.40.710.10">
    <property type="entry name" value="DD-peptidase/beta-lactamase superfamily"/>
    <property type="match status" value="1"/>
</dbReference>
<comment type="caution">
    <text evidence="10">The sequence shown here is derived from an EMBL/GenBank/DDBJ whole genome shotgun (WGS) entry which is preliminary data.</text>
</comment>
<keyword evidence="2" id="KW-0121">Carboxypeptidase</keyword>
<keyword evidence="3" id="KW-0645">Protease</keyword>
<evidence type="ECO:0000256" key="5">
    <source>
        <dbReference type="ARBA" id="ARBA00022679"/>
    </source>
</evidence>
<evidence type="ECO:0000256" key="2">
    <source>
        <dbReference type="ARBA" id="ARBA00022645"/>
    </source>
</evidence>
<keyword evidence="5" id="KW-0808">Transferase</keyword>
<dbReference type="SUPFAM" id="SSF56601">
    <property type="entry name" value="beta-lactamase/transpeptidase-like"/>
    <property type="match status" value="1"/>
</dbReference>